<dbReference type="AlphaFoldDB" id="A0A1T4WBV3"/>
<feature type="chain" id="PRO_5010592876" description="Probable endolytic peptidoglycan transglycosylase RlpA" evidence="5">
    <location>
        <begin position="20"/>
        <end position="170"/>
    </location>
</feature>
<dbReference type="RefSeq" id="WP_078685396.1">
    <property type="nucleotide sequence ID" value="NZ_FUYA01000006.1"/>
</dbReference>
<keyword evidence="1 3" id="KW-0456">Lyase</keyword>
<dbReference type="EMBL" id="FUYA01000006">
    <property type="protein sequence ID" value="SKA74760.1"/>
    <property type="molecule type" value="Genomic_DNA"/>
</dbReference>
<evidence type="ECO:0000313" key="8">
    <source>
        <dbReference type="Proteomes" id="UP000189733"/>
    </source>
</evidence>
<feature type="signal peptide" evidence="5">
    <location>
        <begin position="1"/>
        <end position="19"/>
    </location>
</feature>
<evidence type="ECO:0000256" key="2">
    <source>
        <dbReference type="ARBA" id="ARBA00023316"/>
    </source>
</evidence>
<dbReference type="EC" id="4.2.2.-" evidence="3"/>
<evidence type="ECO:0000259" key="6">
    <source>
        <dbReference type="Pfam" id="PF03330"/>
    </source>
</evidence>
<keyword evidence="8" id="KW-1185">Reference proteome</keyword>
<feature type="domain" description="RlpA-like protein double-psi beta-barrel" evidence="6">
    <location>
        <begin position="77"/>
        <end position="165"/>
    </location>
</feature>
<keyword evidence="5" id="KW-0732">Signal</keyword>
<accession>A0A1T4WBV3</accession>
<protein>
    <recommendedName>
        <fullName evidence="3">Probable endolytic peptidoglycan transglycosylase RlpA</fullName>
        <ecNumber evidence="3">4.2.2.-</ecNumber>
    </recommendedName>
</protein>
<proteinExistence type="inferred from homology"/>
<keyword evidence="3" id="KW-0472">Membrane</keyword>
<name>A0A1T4WBV3_9BACT</name>
<dbReference type="PANTHER" id="PTHR34183:SF1">
    <property type="entry name" value="ENDOLYTIC PEPTIDOGLYCAN TRANSGLYCOSYLASE RLPA"/>
    <property type="match status" value="1"/>
</dbReference>
<evidence type="ECO:0000256" key="5">
    <source>
        <dbReference type="SAM" id="SignalP"/>
    </source>
</evidence>
<dbReference type="InterPro" id="IPR034718">
    <property type="entry name" value="RlpA"/>
</dbReference>
<dbReference type="GO" id="GO:0005886">
    <property type="term" value="C:plasma membrane"/>
    <property type="evidence" value="ECO:0007669"/>
    <property type="project" value="UniProtKB-SubCell"/>
</dbReference>
<keyword evidence="2 3" id="KW-0961">Cell wall biogenesis/degradation</keyword>
<comment type="similarity">
    <text evidence="3 4">Belongs to the RlpA family.</text>
</comment>
<dbReference type="STRING" id="1121442.SAMN02745702_02028"/>
<dbReference type="Pfam" id="PF03330">
    <property type="entry name" value="DPBB_1"/>
    <property type="match status" value="1"/>
</dbReference>
<keyword evidence="3" id="KW-1003">Cell membrane</keyword>
<keyword evidence="3" id="KW-0564">Palmitate</keyword>
<sequence>MFRNICIFMCTLAVCLLVAGCGARRSTPAAPVVQTPAPAQTSPAPAPTPQAALAPALRQQPVARTASRPRAEVVSVQKGVASWYGRRFHGRRTASGERFNMYAMTCAHRTLPMKTRVRVTNLRNGKSVVVRVNDRGPYAHGRIVDLSYAAAKKLDIVRSGTARVRLDVLR</sequence>
<gene>
    <name evidence="3" type="primary">rlpA</name>
    <name evidence="7" type="ORF">SAMN02745702_02028</name>
</gene>
<dbReference type="Proteomes" id="UP000189733">
    <property type="component" value="Unassembled WGS sequence"/>
</dbReference>
<dbReference type="InterPro" id="IPR009009">
    <property type="entry name" value="RlpA-like_DPBB"/>
</dbReference>
<dbReference type="SUPFAM" id="SSF50685">
    <property type="entry name" value="Barwin-like endoglucanases"/>
    <property type="match status" value="1"/>
</dbReference>
<dbReference type="HAMAP" id="MF_02071">
    <property type="entry name" value="RlpA"/>
    <property type="match status" value="1"/>
</dbReference>
<evidence type="ECO:0000256" key="1">
    <source>
        <dbReference type="ARBA" id="ARBA00023239"/>
    </source>
</evidence>
<dbReference type="NCBIfam" id="TIGR00413">
    <property type="entry name" value="rlpA"/>
    <property type="match status" value="1"/>
</dbReference>
<reference evidence="7 8" key="1">
    <citation type="submission" date="2017-02" db="EMBL/GenBank/DDBJ databases">
        <authorList>
            <person name="Peterson S.W."/>
        </authorList>
    </citation>
    <scope>NUCLEOTIDE SEQUENCE [LARGE SCALE GENOMIC DNA]</scope>
    <source>
        <strain evidence="7 8">DSM 18034</strain>
    </source>
</reference>
<dbReference type="InterPro" id="IPR012997">
    <property type="entry name" value="RplA"/>
</dbReference>
<keyword evidence="3 7" id="KW-0449">Lipoprotein</keyword>
<dbReference type="PROSITE" id="PS51257">
    <property type="entry name" value="PROKAR_LIPOPROTEIN"/>
    <property type="match status" value="1"/>
</dbReference>
<dbReference type="GO" id="GO:0071555">
    <property type="term" value="P:cell wall organization"/>
    <property type="evidence" value="ECO:0007669"/>
    <property type="project" value="UniProtKB-KW"/>
</dbReference>
<evidence type="ECO:0000313" key="7">
    <source>
        <dbReference type="EMBL" id="SKA74760.1"/>
    </source>
</evidence>
<dbReference type="GO" id="GO:0000270">
    <property type="term" value="P:peptidoglycan metabolic process"/>
    <property type="evidence" value="ECO:0007669"/>
    <property type="project" value="UniProtKB-UniRule"/>
</dbReference>
<comment type="subcellular location">
    <subcellularLocation>
        <location evidence="3">Cell membrane</location>
        <topology evidence="3">Lipid-anchor</topology>
    </subcellularLocation>
</comment>
<organism evidence="7 8">
    <name type="scientific">Desulfobaculum bizertense DSM 18034</name>
    <dbReference type="NCBI Taxonomy" id="1121442"/>
    <lineage>
        <taxon>Bacteria</taxon>
        <taxon>Pseudomonadati</taxon>
        <taxon>Thermodesulfobacteriota</taxon>
        <taxon>Desulfovibrionia</taxon>
        <taxon>Desulfovibrionales</taxon>
        <taxon>Desulfovibrionaceae</taxon>
        <taxon>Desulfobaculum</taxon>
    </lineage>
</organism>
<evidence type="ECO:0000256" key="4">
    <source>
        <dbReference type="RuleBase" id="RU003495"/>
    </source>
</evidence>
<dbReference type="InterPro" id="IPR036908">
    <property type="entry name" value="RlpA-like_sf"/>
</dbReference>
<dbReference type="Gene3D" id="2.40.40.10">
    <property type="entry name" value="RlpA-like domain"/>
    <property type="match status" value="1"/>
</dbReference>
<dbReference type="GO" id="GO:0008932">
    <property type="term" value="F:lytic endotransglycosylase activity"/>
    <property type="evidence" value="ECO:0007669"/>
    <property type="project" value="UniProtKB-UniRule"/>
</dbReference>
<comment type="function">
    <text evidence="3">Lytic transglycosylase with a strong preference for naked glycan strands that lack stem peptides.</text>
</comment>
<dbReference type="PANTHER" id="PTHR34183">
    <property type="entry name" value="ENDOLYTIC PEPTIDOGLYCAN TRANSGLYCOSYLASE RLPA"/>
    <property type="match status" value="1"/>
</dbReference>
<dbReference type="CDD" id="cd22268">
    <property type="entry name" value="DPBB_RlpA-like"/>
    <property type="match status" value="1"/>
</dbReference>
<evidence type="ECO:0000256" key="3">
    <source>
        <dbReference type="HAMAP-Rule" id="MF_02071"/>
    </source>
</evidence>